<dbReference type="InterPro" id="IPR005467">
    <property type="entry name" value="His_kinase_dom"/>
</dbReference>
<evidence type="ECO:0000256" key="7">
    <source>
        <dbReference type="ARBA" id="ARBA00022692"/>
    </source>
</evidence>
<accession>Q1Q1C0</accession>
<dbReference type="SMART" id="SM00388">
    <property type="entry name" value="HisKA"/>
    <property type="match status" value="1"/>
</dbReference>
<comment type="subcellular location">
    <subcellularLocation>
        <location evidence="2">Cell membrane</location>
        <topology evidence="2">Multi-pass membrane protein</topology>
    </subcellularLocation>
</comment>
<dbReference type="InterPro" id="IPR003660">
    <property type="entry name" value="HAMP_dom"/>
</dbReference>
<dbReference type="Gene3D" id="3.30.450.40">
    <property type="match status" value="1"/>
</dbReference>
<keyword evidence="7" id="KW-0812">Transmembrane</keyword>
<feature type="domain" description="Histidine kinase" evidence="14">
    <location>
        <begin position="842"/>
        <end position="1054"/>
    </location>
</feature>
<dbReference type="CDD" id="cd18773">
    <property type="entry name" value="PDC1_HK_sensor"/>
    <property type="match status" value="1"/>
</dbReference>
<evidence type="ECO:0000256" key="10">
    <source>
        <dbReference type="ARBA" id="ARBA00022840"/>
    </source>
</evidence>
<dbReference type="InterPro" id="IPR003018">
    <property type="entry name" value="GAF"/>
</dbReference>
<dbReference type="PROSITE" id="PS50109">
    <property type="entry name" value="HIS_KIN"/>
    <property type="match status" value="1"/>
</dbReference>
<dbReference type="Pfam" id="PF13426">
    <property type="entry name" value="PAS_9"/>
    <property type="match status" value="2"/>
</dbReference>
<feature type="domain" description="PAC" evidence="16">
    <location>
        <begin position="486"/>
        <end position="540"/>
    </location>
</feature>
<reference evidence="18" key="1">
    <citation type="journal article" date="2006" name="Nature">
        <title>Deciphering the evolution and metabolism of an anammox bacterium from a community genome.</title>
        <authorList>
            <person name="Strous M."/>
            <person name="Pelletier E."/>
            <person name="Mangenot S."/>
            <person name="Rattei T."/>
            <person name="Lehner A."/>
            <person name="Taylor M.W."/>
            <person name="Horn M."/>
            <person name="Daims H."/>
            <person name="Bartol-Mavel D."/>
            <person name="Wincker P."/>
            <person name="Barbe V."/>
            <person name="Fonknechten N."/>
            <person name="Vallenet D."/>
            <person name="Segurens B."/>
            <person name="Schenowitz-Truong C."/>
            <person name="Medigue C."/>
            <person name="Collingro A."/>
            <person name="Snel B."/>
            <person name="Dutilh B.E."/>
            <person name="OpDenCamp H.J.M."/>
            <person name="vanDerDrift C."/>
            <person name="Cirpus I."/>
            <person name="vanDePas-Schoonen K.T."/>
            <person name="Harhangi H.R."/>
            <person name="vanNiftrik L."/>
            <person name="Schmid M."/>
            <person name="Keltjens J."/>
            <person name="vanDeVossenberg J."/>
            <person name="Kartal B."/>
            <person name="Meier H."/>
            <person name="Frishman D."/>
            <person name="Huynen M.A."/>
            <person name="Mewes H."/>
            <person name="Weissenbach J."/>
            <person name="Jetten M.S.M."/>
            <person name="Wagner M."/>
            <person name="LePaslier D."/>
        </authorList>
    </citation>
    <scope>NUCLEOTIDE SEQUENCE</scope>
</reference>
<dbReference type="SUPFAM" id="SSF55874">
    <property type="entry name" value="ATPase domain of HSP90 chaperone/DNA topoisomerase II/histidine kinase"/>
    <property type="match status" value="1"/>
</dbReference>
<feature type="domain" description="HAMP" evidence="17">
    <location>
        <begin position="336"/>
        <end position="389"/>
    </location>
</feature>
<dbReference type="SUPFAM" id="SSF55785">
    <property type="entry name" value="PYP-like sensor domain (PAS domain)"/>
    <property type="match status" value="2"/>
</dbReference>
<dbReference type="InterPro" id="IPR035965">
    <property type="entry name" value="PAS-like_dom_sf"/>
</dbReference>
<comment type="catalytic activity">
    <reaction evidence="1">
        <text>ATP + protein L-histidine = ADP + protein N-phospho-L-histidine.</text>
        <dbReference type="EC" id="2.7.13.3"/>
    </reaction>
</comment>
<dbReference type="SUPFAM" id="SSF55781">
    <property type="entry name" value="GAF domain-like"/>
    <property type="match status" value="1"/>
</dbReference>
<dbReference type="PANTHER" id="PTHR43065">
    <property type="entry name" value="SENSOR HISTIDINE KINASE"/>
    <property type="match status" value="1"/>
</dbReference>
<feature type="domain" description="PAS" evidence="15">
    <location>
        <begin position="412"/>
        <end position="486"/>
    </location>
</feature>
<dbReference type="Pfam" id="PF02743">
    <property type="entry name" value="dCache_1"/>
    <property type="match status" value="1"/>
</dbReference>
<dbReference type="InterPro" id="IPR029016">
    <property type="entry name" value="GAF-like_dom_sf"/>
</dbReference>
<feature type="domain" description="PAS" evidence="15">
    <location>
        <begin position="704"/>
        <end position="774"/>
    </location>
</feature>
<dbReference type="SMART" id="SM00091">
    <property type="entry name" value="PAS"/>
    <property type="match status" value="2"/>
</dbReference>
<evidence type="ECO:0000256" key="13">
    <source>
        <dbReference type="ARBA" id="ARBA00023136"/>
    </source>
</evidence>
<dbReference type="PROSITE" id="PS50885">
    <property type="entry name" value="HAMP"/>
    <property type="match status" value="1"/>
</dbReference>
<dbReference type="AlphaFoldDB" id="Q1Q1C0"/>
<keyword evidence="12" id="KW-0902">Two-component regulatory system</keyword>
<dbReference type="Pfam" id="PF00672">
    <property type="entry name" value="HAMP"/>
    <property type="match status" value="1"/>
</dbReference>
<reference evidence="18" key="2">
    <citation type="submission" date="2006-01" db="EMBL/GenBank/DDBJ databases">
        <authorList>
            <person name="Genoscope"/>
        </authorList>
    </citation>
    <scope>NUCLEOTIDE SEQUENCE</scope>
</reference>
<dbReference type="Pfam" id="PF13185">
    <property type="entry name" value="GAF_2"/>
    <property type="match status" value="1"/>
</dbReference>
<keyword evidence="10" id="KW-0067">ATP-binding</keyword>
<dbReference type="PROSITE" id="PS50113">
    <property type="entry name" value="PAC"/>
    <property type="match status" value="2"/>
</dbReference>
<dbReference type="GO" id="GO:0005524">
    <property type="term" value="F:ATP binding"/>
    <property type="evidence" value="ECO:0007669"/>
    <property type="project" value="UniProtKB-KW"/>
</dbReference>
<dbReference type="InterPro" id="IPR003594">
    <property type="entry name" value="HATPase_dom"/>
</dbReference>
<evidence type="ECO:0000256" key="6">
    <source>
        <dbReference type="ARBA" id="ARBA00022679"/>
    </source>
</evidence>
<dbReference type="PROSITE" id="PS50112">
    <property type="entry name" value="PAS"/>
    <property type="match status" value="2"/>
</dbReference>
<keyword evidence="8" id="KW-0547">Nucleotide-binding</keyword>
<dbReference type="Pfam" id="PF02518">
    <property type="entry name" value="HATPase_c"/>
    <property type="match status" value="1"/>
</dbReference>
<evidence type="ECO:0000256" key="8">
    <source>
        <dbReference type="ARBA" id="ARBA00022741"/>
    </source>
</evidence>
<dbReference type="Gene3D" id="1.10.287.130">
    <property type="match status" value="1"/>
</dbReference>
<evidence type="ECO:0000259" key="14">
    <source>
        <dbReference type="PROSITE" id="PS50109"/>
    </source>
</evidence>
<dbReference type="InterPro" id="IPR033479">
    <property type="entry name" value="dCache_1"/>
</dbReference>
<evidence type="ECO:0000256" key="9">
    <source>
        <dbReference type="ARBA" id="ARBA00022777"/>
    </source>
</evidence>
<dbReference type="NCBIfam" id="TIGR00229">
    <property type="entry name" value="sensory_box"/>
    <property type="match status" value="2"/>
</dbReference>
<keyword evidence="6" id="KW-0808">Transferase</keyword>
<dbReference type="InterPro" id="IPR036097">
    <property type="entry name" value="HisK_dim/P_sf"/>
</dbReference>
<evidence type="ECO:0000256" key="4">
    <source>
        <dbReference type="ARBA" id="ARBA00022475"/>
    </source>
</evidence>
<dbReference type="PRINTS" id="PR00344">
    <property type="entry name" value="BCTRLSENSOR"/>
</dbReference>
<evidence type="ECO:0000256" key="1">
    <source>
        <dbReference type="ARBA" id="ARBA00000085"/>
    </source>
</evidence>
<evidence type="ECO:0000256" key="3">
    <source>
        <dbReference type="ARBA" id="ARBA00012438"/>
    </source>
</evidence>
<sequence>MLKTQIMFLFKSIKKSFILILLLCSFTPLLLLLFFAFPKAKSDLEGVLVRNLEGVKQKQAELIKMWLNERKHEAKMITKNISVSFASAISGDDFSALSAYTEKIKNEYGYKTIGVVSLEESVVASAPKPAERSNRYAEYCREALMGEMETSGITPFFMEDEAGRSAESYVIFLSAPILKPDNSLLGAVVFGIDTTPLNDILKNVKLGATGETFLINREGYMVTESRFLEELKNSGLIRRNTIFELKVLNPRTGMRTAGAAECLSGRDGYDTKGYINYNGCKVLGAWCWIADINCGLLTQINIHEGYETAYSLKNFVLSMLMVLAFPLTLAAFYFSRRITSPIYEITEVTKKITGGDLGQRVIYKERNDEIGKLAKEFNVMAASLEEKTIKLRNYTIDLENKVKERTLELQSTTNFLNSILAGSTEYSIIAQDLSGNILAFNKGASLIFGYRQEEMIGIANIRKLHVEEDIESGKVDFILEKAFKSGRFEGEVLKRRRNGEVFPVHDTATLRRSENGKPIGFVVISKDITKVKLIALEKDIINNINKTIASGIDIKAVYEAVFRELKRMIDITWLSVAYFPDGPEMFEESNIVDGVLLAKNWLGIQQLPGKTMAQDIVFEKGVPVFVADTSSGEYAFDNKLYEKEIHSYLCFPLKSKGESIGTLTLGSYKKNAFKEMHYDVLNQLTSQIAITIENARLFLSIKESEKKYRDLVENAPEMIHEIHPEGNFTDVNKTELNKLGYAIEEMKQMKLGDIVPAGYRDEIKRHINLIKETGSSELETVFLSKSGNEINVEIHGTGFYNRKTGECIFIREFVRDISERKRMEDQVRRSEKLASMGELAAAIAHEIRNPLGAICNSVGILDSHLKLSGQDMDLLEMIVGESERLDRIISDFLSFAHPREPSLVLQDIKGIIKNTIFLLGQDKRFTDKIEIKEIYETVLPKVYIDTDLIHQILWNLFINSLDAMPDGGRIRIVVRKTTLFLRNAIEIIISDNGIGMAEHEINKVFEPFYTTKSEGTGLGLSVVQRIIDEHGGTIDVKSKYGRGTAFYIKLPVMNEKQDVQGNLLAG</sequence>
<evidence type="ECO:0000259" key="17">
    <source>
        <dbReference type="PROSITE" id="PS50885"/>
    </source>
</evidence>
<evidence type="ECO:0000259" key="15">
    <source>
        <dbReference type="PROSITE" id="PS50112"/>
    </source>
</evidence>
<dbReference type="SUPFAM" id="SSF158472">
    <property type="entry name" value="HAMP domain-like"/>
    <property type="match status" value="1"/>
</dbReference>
<feature type="domain" description="PAC" evidence="16">
    <location>
        <begin position="776"/>
        <end position="829"/>
    </location>
</feature>
<keyword evidence="13" id="KW-0472">Membrane</keyword>
<name>Q1Q1C0_KUEST</name>
<dbReference type="Gene3D" id="3.30.565.10">
    <property type="entry name" value="Histidine kinase-like ATPase, C-terminal domain"/>
    <property type="match status" value="1"/>
</dbReference>
<proteinExistence type="predicted"/>
<evidence type="ECO:0000313" key="18">
    <source>
        <dbReference type="EMBL" id="CAJ73802.1"/>
    </source>
</evidence>
<keyword evidence="9 18" id="KW-0418">Kinase</keyword>
<protein>
    <recommendedName>
        <fullName evidence="3">histidine kinase</fullName>
        <ecNumber evidence="3">2.7.13.3</ecNumber>
    </recommendedName>
</protein>
<dbReference type="CDD" id="cd00082">
    <property type="entry name" value="HisKA"/>
    <property type="match status" value="1"/>
</dbReference>
<dbReference type="SMART" id="SM00065">
    <property type="entry name" value="GAF"/>
    <property type="match status" value="1"/>
</dbReference>
<dbReference type="Gene3D" id="3.30.450.20">
    <property type="entry name" value="PAS domain"/>
    <property type="match status" value="3"/>
</dbReference>
<gene>
    <name evidence="18" type="ORF">kuste3047</name>
</gene>
<evidence type="ECO:0000256" key="11">
    <source>
        <dbReference type="ARBA" id="ARBA00022989"/>
    </source>
</evidence>
<dbReference type="SMART" id="SM00304">
    <property type="entry name" value="HAMP"/>
    <property type="match status" value="1"/>
</dbReference>
<dbReference type="InterPro" id="IPR003661">
    <property type="entry name" value="HisK_dim/P_dom"/>
</dbReference>
<dbReference type="Gene3D" id="6.10.340.10">
    <property type="match status" value="1"/>
</dbReference>
<evidence type="ECO:0000256" key="5">
    <source>
        <dbReference type="ARBA" id="ARBA00022553"/>
    </source>
</evidence>
<dbReference type="InterPro" id="IPR036890">
    <property type="entry name" value="HATPase_C_sf"/>
</dbReference>
<dbReference type="EMBL" id="CT573071">
    <property type="protein sequence ID" value="CAJ73802.1"/>
    <property type="molecule type" value="Genomic_DNA"/>
</dbReference>
<evidence type="ECO:0000256" key="12">
    <source>
        <dbReference type="ARBA" id="ARBA00023012"/>
    </source>
</evidence>
<keyword evidence="4" id="KW-1003">Cell membrane</keyword>
<dbReference type="InterPro" id="IPR004358">
    <property type="entry name" value="Sig_transdc_His_kin-like_C"/>
</dbReference>
<evidence type="ECO:0000256" key="2">
    <source>
        <dbReference type="ARBA" id="ARBA00004651"/>
    </source>
</evidence>
<dbReference type="GO" id="GO:0005886">
    <property type="term" value="C:plasma membrane"/>
    <property type="evidence" value="ECO:0007669"/>
    <property type="project" value="UniProtKB-SubCell"/>
</dbReference>
<dbReference type="SMART" id="SM00086">
    <property type="entry name" value="PAC"/>
    <property type="match status" value="2"/>
</dbReference>
<keyword evidence="11" id="KW-1133">Transmembrane helix</keyword>
<dbReference type="EC" id="2.7.13.3" evidence="3"/>
<dbReference type="InterPro" id="IPR000700">
    <property type="entry name" value="PAS-assoc_C"/>
</dbReference>
<dbReference type="CDD" id="cd06225">
    <property type="entry name" value="HAMP"/>
    <property type="match status" value="1"/>
</dbReference>
<keyword evidence="5" id="KW-0597">Phosphoprotein</keyword>
<dbReference type="PANTHER" id="PTHR43065:SF46">
    <property type="entry name" value="C4-DICARBOXYLATE TRANSPORT SENSOR PROTEIN DCTB"/>
    <property type="match status" value="1"/>
</dbReference>
<dbReference type="CDD" id="cd00075">
    <property type="entry name" value="HATPase"/>
    <property type="match status" value="1"/>
</dbReference>
<organism evidence="18">
    <name type="scientific">Kuenenia stuttgartiensis</name>
    <dbReference type="NCBI Taxonomy" id="174633"/>
    <lineage>
        <taxon>Bacteria</taxon>
        <taxon>Pseudomonadati</taxon>
        <taxon>Planctomycetota</taxon>
        <taxon>Candidatus Brocadiia</taxon>
        <taxon>Candidatus Brocadiales</taxon>
        <taxon>Candidatus Brocadiaceae</taxon>
        <taxon>Candidatus Kuenenia</taxon>
    </lineage>
</organism>
<dbReference type="GO" id="GO:0000155">
    <property type="term" value="F:phosphorelay sensor kinase activity"/>
    <property type="evidence" value="ECO:0007669"/>
    <property type="project" value="InterPro"/>
</dbReference>
<dbReference type="InterPro" id="IPR001610">
    <property type="entry name" value="PAC"/>
</dbReference>
<dbReference type="Pfam" id="PF00512">
    <property type="entry name" value="HisKA"/>
    <property type="match status" value="1"/>
</dbReference>
<dbReference type="SMART" id="SM00387">
    <property type="entry name" value="HATPase_c"/>
    <property type="match status" value="1"/>
</dbReference>
<dbReference type="InterPro" id="IPR000014">
    <property type="entry name" value="PAS"/>
</dbReference>
<dbReference type="CDD" id="cd00130">
    <property type="entry name" value="PAS"/>
    <property type="match status" value="2"/>
</dbReference>
<dbReference type="SUPFAM" id="SSF47384">
    <property type="entry name" value="Homodimeric domain of signal transducing histidine kinase"/>
    <property type="match status" value="1"/>
</dbReference>
<evidence type="ECO:0000259" key="16">
    <source>
        <dbReference type="PROSITE" id="PS50113"/>
    </source>
</evidence>